<dbReference type="EMBL" id="VLYX01000001">
    <property type="protein sequence ID" value="MDR4324439.1"/>
    <property type="molecule type" value="Genomic_DNA"/>
</dbReference>
<protein>
    <submittedName>
        <fullName evidence="2">Uncharacterized protein</fullName>
    </submittedName>
</protein>
<proteinExistence type="predicted"/>
<sequence length="84" mass="9366">MRKVLRHEGLGGGAGQRKVEAARSEQKDVGIPDVKTLFCLAGRRESTEHPYRWSWIKRKAQVARSECEGDGASSTEGVLLRNEK</sequence>
<dbReference type="Proteomes" id="UP001248134">
    <property type="component" value="Unassembled WGS sequence"/>
</dbReference>
<dbReference type="AlphaFoldDB" id="A0AAJ1YX64"/>
<evidence type="ECO:0000313" key="3">
    <source>
        <dbReference type="Proteomes" id="UP001248134"/>
    </source>
</evidence>
<evidence type="ECO:0000256" key="1">
    <source>
        <dbReference type="SAM" id="MobiDB-lite"/>
    </source>
</evidence>
<gene>
    <name evidence="2" type="ORF">FOS08_00360</name>
</gene>
<accession>A0AAJ1YX64</accession>
<dbReference type="RefSeq" id="WP_003201718.1">
    <property type="nucleotide sequence ID" value="NZ_CM000743.1"/>
</dbReference>
<name>A0AAJ1YX64_9BACI</name>
<comment type="caution">
    <text evidence="2">The sequence shown here is derived from an EMBL/GenBank/DDBJ whole genome shotgun (WGS) entry which is preliminary data.</text>
</comment>
<evidence type="ECO:0000313" key="2">
    <source>
        <dbReference type="EMBL" id="MDR4324439.1"/>
    </source>
</evidence>
<organism evidence="2 3">
    <name type="scientific">Bacillus pseudomycoides</name>
    <dbReference type="NCBI Taxonomy" id="64104"/>
    <lineage>
        <taxon>Bacteria</taxon>
        <taxon>Bacillati</taxon>
        <taxon>Bacillota</taxon>
        <taxon>Bacilli</taxon>
        <taxon>Bacillales</taxon>
        <taxon>Bacillaceae</taxon>
        <taxon>Bacillus</taxon>
        <taxon>Bacillus cereus group</taxon>
    </lineage>
</organism>
<feature type="compositionally biased region" description="Basic and acidic residues" evidence="1">
    <location>
        <begin position="17"/>
        <end position="26"/>
    </location>
</feature>
<reference evidence="2" key="1">
    <citation type="submission" date="2019-07" db="EMBL/GenBank/DDBJ databases">
        <title>Phylogenomic Reclassification of ATCC Bacillus Strains and Various Taxa within the Genus Bacillus.</title>
        <authorList>
            <person name="Riojas M.A."/>
            <person name="Frank A.M."/>
            <person name="Fenn S.L."/>
            <person name="King S.P."/>
            <person name="Brower S.M."/>
            <person name="Hazbon M.H."/>
        </authorList>
    </citation>
    <scope>NUCLEOTIDE SEQUENCE</scope>
    <source>
        <strain evidence="2">NR-12239</strain>
    </source>
</reference>
<feature type="region of interest" description="Disordered" evidence="1">
    <location>
        <begin position="1"/>
        <end position="26"/>
    </location>
</feature>